<comment type="caution">
    <text evidence="2">The sequence shown here is derived from an EMBL/GenBank/DDBJ whole genome shotgun (WGS) entry which is preliminary data.</text>
</comment>
<evidence type="ECO:0000256" key="1">
    <source>
        <dbReference type="SAM" id="MobiDB-lite"/>
    </source>
</evidence>
<name>A0ABD7V2E8_9ACTN</name>
<feature type="compositionally biased region" description="Basic and acidic residues" evidence="1">
    <location>
        <begin position="65"/>
        <end position="78"/>
    </location>
</feature>
<sequence>MTLTGPARTAPDTTGRTHRIAAWGPGEVGMGTGHTNPIATASVRAVLDATPAVVAAGPGVLVDDTGPHHRHDDPVRPS</sequence>
<gene>
    <name evidence="2" type="ORF">NCTC8139_02040</name>
</gene>
<evidence type="ECO:0000313" key="2">
    <source>
        <dbReference type="EMBL" id="VFA88495.1"/>
    </source>
</evidence>
<feature type="region of interest" description="Disordered" evidence="1">
    <location>
        <begin position="1"/>
        <end position="35"/>
    </location>
</feature>
<dbReference type="AlphaFoldDB" id="A0ABD7V2E8"/>
<feature type="region of interest" description="Disordered" evidence="1">
    <location>
        <begin position="58"/>
        <end position="78"/>
    </location>
</feature>
<proteinExistence type="predicted"/>
<organism evidence="2 3">
    <name type="scientific">Gordonia paraffinivorans</name>
    <dbReference type="NCBI Taxonomy" id="175628"/>
    <lineage>
        <taxon>Bacteria</taxon>
        <taxon>Bacillati</taxon>
        <taxon>Actinomycetota</taxon>
        <taxon>Actinomycetes</taxon>
        <taxon>Mycobacteriales</taxon>
        <taxon>Gordoniaceae</taxon>
        <taxon>Gordonia</taxon>
    </lineage>
</organism>
<dbReference type="GeneID" id="60750047"/>
<reference evidence="2 3" key="1">
    <citation type="submission" date="2019-02" db="EMBL/GenBank/DDBJ databases">
        <authorList>
            <consortium name="Pathogen Informatics"/>
        </authorList>
    </citation>
    <scope>NUCLEOTIDE SEQUENCE [LARGE SCALE GENOMIC DNA]</scope>
    <source>
        <strain evidence="2 3">3012STDY6756503</strain>
    </source>
</reference>
<protein>
    <submittedName>
        <fullName evidence="2">Uncharacterized protein</fullName>
    </submittedName>
</protein>
<evidence type="ECO:0000313" key="3">
    <source>
        <dbReference type="Proteomes" id="UP000360750"/>
    </source>
</evidence>
<dbReference type="EMBL" id="CAACYD010000006">
    <property type="protein sequence ID" value="VFA88495.1"/>
    <property type="molecule type" value="Genomic_DNA"/>
</dbReference>
<dbReference type="Proteomes" id="UP000360750">
    <property type="component" value="Unassembled WGS sequence"/>
</dbReference>
<accession>A0ABD7V2E8</accession>
<dbReference type="RefSeq" id="WP_131734214.1">
    <property type="nucleotide sequence ID" value="NZ_CAACYD010000006.1"/>
</dbReference>